<gene>
    <name evidence="2" type="ORF">CEUTPL_LOCUS5185</name>
</gene>
<evidence type="ECO:0000256" key="1">
    <source>
        <dbReference type="SAM" id="MobiDB-lite"/>
    </source>
</evidence>
<evidence type="ECO:0000313" key="2">
    <source>
        <dbReference type="EMBL" id="CAG9764546.1"/>
    </source>
</evidence>
<evidence type="ECO:0000313" key="3">
    <source>
        <dbReference type="Proteomes" id="UP001152799"/>
    </source>
</evidence>
<proteinExistence type="predicted"/>
<sequence length="282" mass="32185">MKNLLGTHTKEGVTNEYSTPVDCMKRLKFRKKQAKKPEDKVQNTTVDPRASTSKKAGDTEVAEDIQEGDTEELPTQSRISPLKRYTGYQQKEDAMEEEKPRTPICTEATSRFSVSNEQEQIVNLNSENKGDCHRAKNKQKHNATNNKEDQDQITLSQVNRAIASAINNKSETSTLEYTNNYVNKSDAEWIMAKTRKTKRHDSLNKNKRPTPAIGINENKTNLKVVEFANKKQDPLSWIFVTGFDPKTKEHDILEFLKDNNLNEGCRCFKMITTKDNIKTNNG</sequence>
<dbReference type="AlphaFoldDB" id="A0A9N9MGV5"/>
<accession>A0A9N9MGV5</accession>
<name>A0A9N9MGV5_9CUCU</name>
<feature type="compositionally biased region" description="Basic and acidic residues" evidence="1">
    <location>
        <begin position="90"/>
        <end position="101"/>
    </location>
</feature>
<keyword evidence="3" id="KW-1185">Reference proteome</keyword>
<feature type="compositionally biased region" description="Acidic residues" evidence="1">
    <location>
        <begin position="60"/>
        <end position="72"/>
    </location>
</feature>
<feature type="region of interest" description="Disordered" evidence="1">
    <location>
        <begin position="128"/>
        <end position="151"/>
    </location>
</feature>
<feature type="compositionally biased region" description="Polar residues" evidence="1">
    <location>
        <begin position="42"/>
        <end position="54"/>
    </location>
</feature>
<organism evidence="2 3">
    <name type="scientific">Ceutorhynchus assimilis</name>
    <name type="common">cabbage seed weevil</name>
    <dbReference type="NCBI Taxonomy" id="467358"/>
    <lineage>
        <taxon>Eukaryota</taxon>
        <taxon>Metazoa</taxon>
        <taxon>Ecdysozoa</taxon>
        <taxon>Arthropoda</taxon>
        <taxon>Hexapoda</taxon>
        <taxon>Insecta</taxon>
        <taxon>Pterygota</taxon>
        <taxon>Neoptera</taxon>
        <taxon>Endopterygota</taxon>
        <taxon>Coleoptera</taxon>
        <taxon>Polyphaga</taxon>
        <taxon>Cucujiformia</taxon>
        <taxon>Curculionidae</taxon>
        <taxon>Ceutorhynchinae</taxon>
        <taxon>Ceutorhynchus</taxon>
    </lineage>
</organism>
<reference evidence="2" key="1">
    <citation type="submission" date="2022-01" db="EMBL/GenBank/DDBJ databases">
        <authorList>
            <person name="King R."/>
        </authorList>
    </citation>
    <scope>NUCLEOTIDE SEQUENCE</scope>
</reference>
<feature type="region of interest" description="Disordered" evidence="1">
    <location>
        <begin position="29"/>
        <end position="102"/>
    </location>
</feature>
<dbReference type="EMBL" id="OU892278">
    <property type="protein sequence ID" value="CAG9764546.1"/>
    <property type="molecule type" value="Genomic_DNA"/>
</dbReference>
<dbReference type="Proteomes" id="UP001152799">
    <property type="component" value="Chromosome 2"/>
</dbReference>
<protein>
    <submittedName>
        <fullName evidence="2">Uncharacterized protein</fullName>
    </submittedName>
</protein>